<proteinExistence type="predicted"/>
<dbReference type="CDD" id="cd07750">
    <property type="entry name" value="PolyPPase_VTC_like"/>
    <property type="match status" value="1"/>
</dbReference>
<dbReference type="PATRIC" id="fig|1297617.4.peg.1478"/>
<dbReference type="EMBL" id="CP011307">
    <property type="protein sequence ID" value="ALP93837.1"/>
    <property type="molecule type" value="Genomic_DNA"/>
</dbReference>
<dbReference type="Proteomes" id="UP000064844">
    <property type="component" value="Chromosome"/>
</dbReference>
<dbReference type="SUPFAM" id="SSF55154">
    <property type="entry name" value="CYTH-like phosphatases"/>
    <property type="match status" value="1"/>
</dbReference>
<dbReference type="RefSeq" id="WP_195416579.1">
    <property type="nucleotide sequence ID" value="NZ_JADNGR010000001.1"/>
</dbReference>
<reference evidence="2 3" key="1">
    <citation type="journal article" date="2015" name="Nat. Commun.">
        <title>Production of butyrate from lysine and the Amadori product fructoselysine by a human gut commensal.</title>
        <authorList>
            <person name="Bui T.P."/>
            <person name="Ritari J."/>
            <person name="Boeren S."/>
            <person name="de Waard P."/>
            <person name="Plugge C.M."/>
            <person name="de Vos W.M."/>
        </authorList>
    </citation>
    <scope>NUCLEOTIDE SEQUENCE [LARGE SCALE GENOMIC DNA]</scope>
    <source>
        <strain evidence="2 3">AF211</strain>
    </source>
</reference>
<evidence type="ECO:0000313" key="2">
    <source>
        <dbReference type="EMBL" id="ALP93837.1"/>
    </source>
</evidence>
<dbReference type="Pfam" id="PF09359">
    <property type="entry name" value="VTC"/>
    <property type="match status" value="1"/>
</dbReference>
<dbReference type="InterPro" id="IPR042267">
    <property type="entry name" value="VTC_sf"/>
</dbReference>
<sequence length="258" mass="30110">MIEAQNTRKEALFVPQNIQRCFQRYEKKYLLNPEQYQKIRAGLAPYMEADEHGRYTICNLYYDTPDFQLIRASLDKPVYKEKLRMRSYGVPADGDSVFVELKKKYKGVVYKRRTVLEAGEALDYLAGRCSPRAKDQICREIDWFLGRYHPVPQVFIAYDREALAGLEDRVLRVTFDIDLRWRDTALDLRSGDGGERITSRDQILMEIKIPGSAPVWLSRLLSENSVFPTSFSKYGVCYRENLMWPVKRHPGKAVRFCA</sequence>
<gene>
    <name evidence="2" type="ORF">IB211_01444</name>
</gene>
<accession>A0A0S2W3C4</accession>
<dbReference type="GO" id="GO:0006799">
    <property type="term" value="P:polyphosphate biosynthetic process"/>
    <property type="evidence" value="ECO:0007669"/>
    <property type="project" value="UniProtKB-ARBA"/>
</dbReference>
<name>A0A0S2W3C4_9FIRM</name>
<feature type="domain" description="VTC" evidence="1">
    <location>
        <begin position="23"/>
        <end position="238"/>
    </location>
</feature>
<dbReference type="InterPro" id="IPR018966">
    <property type="entry name" value="VTC_domain"/>
</dbReference>
<dbReference type="InterPro" id="IPR033469">
    <property type="entry name" value="CYTH-like_dom_sf"/>
</dbReference>
<protein>
    <recommendedName>
        <fullName evidence="1">VTC domain-containing protein</fullName>
    </recommendedName>
</protein>
<evidence type="ECO:0000313" key="3">
    <source>
        <dbReference type="Proteomes" id="UP000064844"/>
    </source>
</evidence>
<dbReference type="Gene3D" id="3.20.100.30">
    <property type="entry name" value="VTC, catalytic tunnel domain"/>
    <property type="match status" value="1"/>
</dbReference>
<organism evidence="2 3">
    <name type="scientific">Intestinimonas butyriciproducens</name>
    <dbReference type="NCBI Taxonomy" id="1297617"/>
    <lineage>
        <taxon>Bacteria</taxon>
        <taxon>Bacillati</taxon>
        <taxon>Bacillota</taxon>
        <taxon>Clostridia</taxon>
        <taxon>Eubacteriales</taxon>
        <taxon>Intestinimonas</taxon>
    </lineage>
</organism>
<keyword evidence="3" id="KW-1185">Reference proteome</keyword>
<dbReference type="KEGG" id="ibu:IB211_01444"/>
<evidence type="ECO:0000259" key="1">
    <source>
        <dbReference type="Pfam" id="PF09359"/>
    </source>
</evidence>
<dbReference type="AlphaFoldDB" id="A0A0S2W3C4"/>
<reference evidence="3" key="2">
    <citation type="submission" date="2015-04" db="EMBL/GenBank/DDBJ databases">
        <title>A butyrogenic pathway from the amino acid lysine in a human gut commensal.</title>
        <authorList>
            <person name="de Vos W.M."/>
            <person name="Bui N.T.P."/>
            <person name="Plugge C.M."/>
            <person name="Ritari J."/>
        </authorList>
    </citation>
    <scope>NUCLEOTIDE SEQUENCE [LARGE SCALE GENOMIC DNA]</scope>
    <source>
        <strain evidence="3">AF211</strain>
    </source>
</reference>
<dbReference type="eggNOG" id="COG5036">
    <property type="taxonomic scope" value="Bacteria"/>
</dbReference>
<dbReference type="STRING" id="1297617.IB211_01444"/>